<dbReference type="AlphaFoldDB" id="A0A9X5QI09"/>
<sequence>MMLVCRTLGLIGTQLQATILLSWIAEMDLPLQLGWESVMIFQHVDLNNQRLIDSTRHDCESIEMYCGYLLAELTKFFALNHAQANFGVSFAATDDLVSAVSTPYGEARGRLTIQIVEGVISGRYVFEKSIVSDDGKDIWRPIWAIRIGRYGNVLLGDEGVIEIDVTNVGPHSNAISAPAKSLLYSVASTPIFKR</sequence>
<evidence type="ECO:0000313" key="1">
    <source>
        <dbReference type="EMBL" id="OAJ45581.1"/>
    </source>
</evidence>
<accession>A0A9X5QI09</accession>
<dbReference type="EMBL" id="LKEG01000062">
    <property type="protein sequence ID" value="OAJ45581.1"/>
    <property type="molecule type" value="Genomic_DNA"/>
</dbReference>
<proteinExistence type="predicted"/>
<name>A0A9X5QI09_PSEMA</name>
<dbReference type="Proteomes" id="UP000077563">
    <property type="component" value="Unassembled WGS sequence"/>
</dbReference>
<organism evidence="1 2">
    <name type="scientific">Pseudomonas marginalis</name>
    <name type="common">Pseudomonas panacis</name>
    <dbReference type="NCBI Taxonomy" id="298"/>
    <lineage>
        <taxon>Bacteria</taxon>
        <taxon>Pseudomonadati</taxon>
        <taxon>Pseudomonadota</taxon>
        <taxon>Gammaproteobacteria</taxon>
        <taxon>Pseudomonadales</taxon>
        <taxon>Pseudomonadaceae</taxon>
        <taxon>Pseudomonas</taxon>
    </lineage>
</organism>
<protein>
    <submittedName>
        <fullName evidence="1">Uncharacterized protein</fullName>
    </submittedName>
</protein>
<reference evidence="1 2" key="1">
    <citation type="submission" date="2015-09" db="EMBL/GenBank/DDBJ databases">
        <title>Genome sequence of Pseudomonas marginalis ICMP 3553.</title>
        <authorList>
            <person name="Visnovsky S."/>
            <person name="Lu A."/>
            <person name="Panda P."/>
            <person name="Pitman A."/>
        </authorList>
    </citation>
    <scope>NUCLEOTIDE SEQUENCE [LARGE SCALE GENOMIC DNA]</scope>
    <source>
        <strain evidence="1 2">ICMP 3553</strain>
    </source>
</reference>
<evidence type="ECO:0000313" key="2">
    <source>
        <dbReference type="Proteomes" id="UP000077563"/>
    </source>
</evidence>
<comment type="caution">
    <text evidence="1">The sequence shown here is derived from an EMBL/GenBank/DDBJ whole genome shotgun (WGS) entry which is preliminary data.</text>
</comment>
<gene>
    <name evidence="1" type="ORF">AO064_29575</name>
</gene>